<accession>A0A2V1E6U1</accession>
<protein>
    <submittedName>
        <fullName evidence="2">Uncharacterized protein</fullName>
    </submittedName>
</protein>
<organism evidence="2 3">
    <name type="scientific">Periconia macrospinosa</name>
    <dbReference type="NCBI Taxonomy" id="97972"/>
    <lineage>
        <taxon>Eukaryota</taxon>
        <taxon>Fungi</taxon>
        <taxon>Dikarya</taxon>
        <taxon>Ascomycota</taxon>
        <taxon>Pezizomycotina</taxon>
        <taxon>Dothideomycetes</taxon>
        <taxon>Pleosporomycetidae</taxon>
        <taxon>Pleosporales</taxon>
        <taxon>Massarineae</taxon>
        <taxon>Periconiaceae</taxon>
        <taxon>Periconia</taxon>
    </lineage>
</organism>
<feature type="region of interest" description="Disordered" evidence="1">
    <location>
        <begin position="24"/>
        <end position="108"/>
    </location>
</feature>
<gene>
    <name evidence="2" type="ORF">DM02DRAFT_135291</name>
</gene>
<feature type="compositionally biased region" description="Basic residues" evidence="1">
    <location>
        <begin position="91"/>
        <end position="102"/>
    </location>
</feature>
<proteinExistence type="predicted"/>
<feature type="compositionally biased region" description="Polar residues" evidence="1">
    <location>
        <begin position="29"/>
        <end position="40"/>
    </location>
</feature>
<dbReference type="AlphaFoldDB" id="A0A2V1E6U1"/>
<evidence type="ECO:0000313" key="3">
    <source>
        <dbReference type="Proteomes" id="UP000244855"/>
    </source>
</evidence>
<name>A0A2V1E6U1_9PLEO</name>
<keyword evidence="3" id="KW-1185">Reference proteome</keyword>
<reference evidence="2 3" key="1">
    <citation type="journal article" date="2018" name="Sci. Rep.">
        <title>Comparative genomics provides insights into the lifestyle and reveals functional heterogeneity of dark septate endophytic fungi.</title>
        <authorList>
            <person name="Knapp D.G."/>
            <person name="Nemeth J.B."/>
            <person name="Barry K."/>
            <person name="Hainaut M."/>
            <person name="Henrissat B."/>
            <person name="Johnson J."/>
            <person name="Kuo A."/>
            <person name="Lim J.H.P."/>
            <person name="Lipzen A."/>
            <person name="Nolan M."/>
            <person name="Ohm R.A."/>
            <person name="Tamas L."/>
            <person name="Grigoriev I.V."/>
            <person name="Spatafora J.W."/>
            <person name="Nagy L.G."/>
            <person name="Kovacs G.M."/>
        </authorList>
    </citation>
    <scope>NUCLEOTIDE SEQUENCE [LARGE SCALE GENOMIC DNA]</scope>
    <source>
        <strain evidence="2 3">DSE2036</strain>
    </source>
</reference>
<evidence type="ECO:0000256" key="1">
    <source>
        <dbReference type="SAM" id="MobiDB-lite"/>
    </source>
</evidence>
<evidence type="ECO:0000313" key="2">
    <source>
        <dbReference type="EMBL" id="PVI05000.1"/>
    </source>
</evidence>
<feature type="compositionally biased region" description="Polar residues" evidence="1">
    <location>
        <begin position="47"/>
        <end position="63"/>
    </location>
</feature>
<sequence length="135" mass="14949">MVEKVTMSIPPYIHPSVHTIHPPHLSTFHIHSNPHQSKLTSLPPAKQANNPTQHSNSNATPNLNPHAPPRRRNDNQALRQLTRLPHQPVPRQRRAALHRRHVAPAENAGAARRRLGDFAHRQSRGIRACAGGVGG</sequence>
<dbReference type="Proteomes" id="UP000244855">
    <property type="component" value="Unassembled WGS sequence"/>
</dbReference>
<dbReference type="EMBL" id="KZ805317">
    <property type="protein sequence ID" value="PVI05000.1"/>
    <property type="molecule type" value="Genomic_DNA"/>
</dbReference>